<evidence type="ECO:0000259" key="3">
    <source>
        <dbReference type="Pfam" id="PF07814"/>
    </source>
</evidence>
<dbReference type="PANTHER" id="PTHR22100">
    <property type="entry name" value="WINGS APART-LIKE PROTEIN HOMOLOG"/>
    <property type="match status" value="1"/>
</dbReference>
<comment type="similarity">
    <text evidence="1">Belongs to the WAPL family.</text>
</comment>
<feature type="compositionally biased region" description="Low complexity" evidence="2">
    <location>
        <begin position="692"/>
        <end position="718"/>
    </location>
</feature>
<gene>
    <name evidence="4" type="ORF">DYB37_004789</name>
</gene>
<reference evidence="4 5" key="1">
    <citation type="submission" date="2018-08" db="EMBL/GenBank/DDBJ databases">
        <title>Aphanomyces genome sequencing and annotation.</title>
        <authorList>
            <person name="Minardi D."/>
            <person name="Oidtmann B."/>
            <person name="Van Der Giezen M."/>
            <person name="Studholme D.J."/>
        </authorList>
    </citation>
    <scope>NUCLEOTIDE SEQUENCE [LARGE SCALE GENOMIC DNA]</scope>
    <source>
        <strain evidence="4 5">Da</strain>
    </source>
</reference>
<dbReference type="Pfam" id="PF07814">
    <property type="entry name" value="WAPL"/>
    <property type="match status" value="1"/>
</dbReference>
<dbReference type="InterPro" id="IPR011989">
    <property type="entry name" value="ARM-like"/>
</dbReference>
<feature type="domain" description="Wings apart-like protein C-terminal" evidence="3">
    <location>
        <begin position="281"/>
        <end position="420"/>
    </location>
</feature>
<evidence type="ECO:0000313" key="4">
    <source>
        <dbReference type="EMBL" id="RHZ33135.1"/>
    </source>
</evidence>
<evidence type="ECO:0000256" key="1">
    <source>
        <dbReference type="ARBA" id="ARBA00006854"/>
    </source>
</evidence>
<protein>
    <recommendedName>
        <fullName evidence="3">Wings apart-like protein C-terminal domain-containing protein</fullName>
    </recommendedName>
</protein>
<organism evidence="4 5">
    <name type="scientific">Aphanomyces astaci</name>
    <name type="common">Crayfish plague agent</name>
    <dbReference type="NCBI Taxonomy" id="112090"/>
    <lineage>
        <taxon>Eukaryota</taxon>
        <taxon>Sar</taxon>
        <taxon>Stramenopiles</taxon>
        <taxon>Oomycota</taxon>
        <taxon>Saprolegniomycetes</taxon>
        <taxon>Saprolegniales</taxon>
        <taxon>Verrucalvaceae</taxon>
        <taxon>Aphanomyces</taxon>
    </lineage>
</organism>
<dbReference type="Proteomes" id="UP000285430">
    <property type="component" value="Unassembled WGS sequence"/>
</dbReference>
<sequence>MQSTASLQHSGESHAALEQIHYYLDGIDEGQGLSRSINALKLAEVCASKSPAAAQPPITTESTNGRLLLRAKGGLAHCMQLVESLKLDHTANSYEHIYCMMTLLYFVTLDTENCEALTSKAFSKLLQVLQLASGTSWTLSHATADIVTPDGDAPKKRALLRKKSSSRRLGDGGTTSGGSLVPQAEALLRTDDMFRSIKFMPIVTLTDVVLSVLNNAFHTDQTTQYGISNSKSNNSTPGPTPANAALLRSRKLLLRDRGGLDIVARVIETSFSAAVPHLPGASAHLLHGLRLLEQASFLERGTQDHLVLHTNVVTVLLRILSSLSSSESTVVPNELPLMALRVLINLTHKNDIACTHVAAAHGTRVLVAHFLHAASAISGEDAATLPDDIDVATTSDKSTFDMCLLTLSALVNCVEHNDTNRDDVARYDDSTLDKLTLYFVGRVASFEHILHHPDTESGATWNPEDVILSGSTAMLLGCVMRGRPIYAARILAALPDQSPKLLLRVLVAFVGLHAQIGALSEEILESCVEVETELKALLKDEEGATSIHTSVVPTHGIGRATVSQIAAVPGIPRMKAKMDESLTAQLSINTPEIEFTTPKYPTTYRGRGNDTPPASAFQLFVGGFAAARSSSPGTASGGRRKRTSRALRVDTPQNPVESSNRVNKPTWADETEDAAVPFPTFVSQRKSLQRPSSATSTVNAKSSSTTTTKPPTDAATDAPESSPTRTNSKVGGAAAKGIVQPTSHQNMDKSQRVRLDVMEAAVDTRRHAPTFSRRHSKRQPPPSIIIPPIPDKAADATSTTSSTQDNLVVTRQHLRKRPSPSDPTPTPPSHMSLQPATPKRRKPTPVAVRTSNQAPVGPANSGDHHKSALSKKVLPSLPTHKAKNHLDDVFSFDA</sequence>
<feature type="compositionally biased region" description="Polar residues" evidence="2">
    <location>
        <begin position="651"/>
        <end position="663"/>
    </location>
</feature>
<dbReference type="AlphaFoldDB" id="A0A3R7BMA5"/>
<dbReference type="Gene3D" id="1.25.10.10">
    <property type="entry name" value="Leucine-rich Repeat Variant"/>
    <property type="match status" value="1"/>
</dbReference>
<feature type="compositionally biased region" description="Polar residues" evidence="2">
    <location>
        <begin position="719"/>
        <end position="729"/>
    </location>
</feature>
<evidence type="ECO:0000313" key="5">
    <source>
        <dbReference type="Proteomes" id="UP000285430"/>
    </source>
</evidence>
<name>A0A3R7BMA5_APHAT</name>
<accession>A0A3R7BMA5</accession>
<feature type="compositionally biased region" description="Basic and acidic residues" evidence="2">
    <location>
        <begin position="746"/>
        <end position="766"/>
    </location>
</feature>
<dbReference type="InterPro" id="IPR039874">
    <property type="entry name" value="WAPL"/>
</dbReference>
<dbReference type="EMBL" id="QUTH01000693">
    <property type="protein sequence ID" value="RHZ33135.1"/>
    <property type="molecule type" value="Genomic_DNA"/>
</dbReference>
<feature type="compositionally biased region" description="Polar residues" evidence="2">
    <location>
        <begin position="681"/>
        <end position="691"/>
    </location>
</feature>
<feature type="region of interest" description="Disordered" evidence="2">
    <location>
        <begin position="627"/>
        <end position="894"/>
    </location>
</feature>
<feature type="compositionally biased region" description="Pro residues" evidence="2">
    <location>
        <begin position="779"/>
        <end position="790"/>
    </location>
</feature>
<dbReference type="InterPro" id="IPR022771">
    <property type="entry name" value="WAPL_C"/>
</dbReference>
<proteinExistence type="inferred from homology"/>
<comment type="caution">
    <text evidence="4">The sequence shown here is derived from an EMBL/GenBank/DDBJ whole genome shotgun (WGS) entry which is preliminary data.</text>
</comment>
<evidence type="ECO:0000256" key="2">
    <source>
        <dbReference type="SAM" id="MobiDB-lite"/>
    </source>
</evidence>
<dbReference type="PANTHER" id="PTHR22100:SF13">
    <property type="entry name" value="WINGS APART-LIKE PROTEIN HOMOLOG"/>
    <property type="match status" value="1"/>
</dbReference>